<evidence type="ECO:0000313" key="3">
    <source>
        <dbReference type="Proteomes" id="UP000602260"/>
    </source>
</evidence>
<dbReference type="RefSeq" id="WP_147561153.1">
    <property type="nucleotide sequence ID" value="NZ_JACOPN010000003.1"/>
</dbReference>
<evidence type="ECO:0000313" key="2">
    <source>
        <dbReference type="EMBL" id="MBC5716712.1"/>
    </source>
</evidence>
<feature type="domain" description="DUF8052" evidence="1">
    <location>
        <begin position="6"/>
        <end position="159"/>
    </location>
</feature>
<dbReference type="AlphaFoldDB" id="A0A8J6J4C5"/>
<reference evidence="2" key="1">
    <citation type="submission" date="2020-08" db="EMBL/GenBank/DDBJ databases">
        <title>Genome public.</title>
        <authorList>
            <person name="Liu C."/>
            <person name="Sun Q."/>
        </authorList>
    </citation>
    <scope>NUCLEOTIDE SEQUENCE</scope>
    <source>
        <strain evidence="2">BX5</strain>
    </source>
</reference>
<dbReference type="EMBL" id="JACOPN010000003">
    <property type="protein sequence ID" value="MBC5716712.1"/>
    <property type="molecule type" value="Genomic_DNA"/>
</dbReference>
<proteinExistence type="predicted"/>
<gene>
    <name evidence="2" type="ORF">H8S55_05160</name>
</gene>
<name>A0A8J6J4C5_9FIRM</name>
<evidence type="ECO:0000259" key="1">
    <source>
        <dbReference type="Pfam" id="PF26226"/>
    </source>
</evidence>
<comment type="caution">
    <text evidence="2">The sequence shown here is derived from an EMBL/GenBank/DDBJ whole genome shotgun (WGS) entry which is preliminary data.</text>
</comment>
<dbReference type="Pfam" id="PF26226">
    <property type="entry name" value="DUF8052"/>
    <property type="match status" value="1"/>
</dbReference>
<accession>A0A8J6J4C5</accession>
<dbReference type="Proteomes" id="UP000602260">
    <property type="component" value="Unassembled WGS sequence"/>
</dbReference>
<organism evidence="2 3">
    <name type="scientific">Flintibacter faecis</name>
    <dbReference type="NCBI Taxonomy" id="2763047"/>
    <lineage>
        <taxon>Bacteria</taxon>
        <taxon>Bacillati</taxon>
        <taxon>Bacillota</taxon>
        <taxon>Clostridia</taxon>
        <taxon>Eubacteriales</taxon>
        <taxon>Flintibacter</taxon>
    </lineage>
</organism>
<sequence>MSQLRENLVERLKKAYSAYYDIEEIQDGSPLKALCSYHLRDSQYVLMKQAELWAAESHEYLYLWSTDHLDVPLVEEVFRRVTEDGEPRVRPHAQHMYTYLTAVVLYDSADPLALARLKKLKRRREFKLSLHGWMEFRIAAVDLSTGEVTTNRSGKLIGKDVKRLVARIVSKEKGEEQKQ</sequence>
<dbReference type="InterPro" id="IPR058365">
    <property type="entry name" value="DUF8052"/>
</dbReference>
<keyword evidence="3" id="KW-1185">Reference proteome</keyword>
<protein>
    <recommendedName>
        <fullName evidence="1">DUF8052 domain-containing protein</fullName>
    </recommendedName>
</protein>